<dbReference type="Gene3D" id="1.10.101.10">
    <property type="entry name" value="PGBD-like superfamily/PGBD"/>
    <property type="match status" value="1"/>
</dbReference>
<organism evidence="5 6">
    <name type="scientific">Trematosphaeria pertusa</name>
    <dbReference type="NCBI Taxonomy" id="390896"/>
    <lineage>
        <taxon>Eukaryota</taxon>
        <taxon>Fungi</taxon>
        <taxon>Dikarya</taxon>
        <taxon>Ascomycota</taxon>
        <taxon>Pezizomycotina</taxon>
        <taxon>Dothideomycetes</taxon>
        <taxon>Pleosporomycetidae</taxon>
        <taxon>Pleosporales</taxon>
        <taxon>Massarineae</taxon>
        <taxon>Trematosphaeriaceae</taxon>
        <taxon>Trematosphaeria</taxon>
    </lineage>
</organism>
<dbReference type="EMBL" id="ML987193">
    <property type="protein sequence ID" value="KAF2251264.1"/>
    <property type="molecule type" value="Genomic_DNA"/>
</dbReference>
<dbReference type="InterPro" id="IPR040840">
    <property type="entry name" value="TcA_TcB_BD"/>
</dbReference>
<dbReference type="OrthoDB" id="4940706at2759"/>
<name>A0A6A6IKX5_9PLEO</name>
<feature type="region of interest" description="Disordered" evidence="1">
    <location>
        <begin position="244"/>
        <end position="265"/>
    </location>
</feature>
<reference evidence="5" key="1">
    <citation type="journal article" date="2020" name="Stud. Mycol.">
        <title>101 Dothideomycetes genomes: a test case for predicting lifestyles and emergence of pathogens.</title>
        <authorList>
            <person name="Haridas S."/>
            <person name="Albert R."/>
            <person name="Binder M."/>
            <person name="Bloem J."/>
            <person name="Labutti K."/>
            <person name="Salamov A."/>
            <person name="Andreopoulos B."/>
            <person name="Baker S."/>
            <person name="Barry K."/>
            <person name="Bills G."/>
            <person name="Bluhm B."/>
            <person name="Cannon C."/>
            <person name="Castanera R."/>
            <person name="Culley D."/>
            <person name="Daum C."/>
            <person name="Ezra D."/>
            <person name="Gonzalez J."/>
            <person name="Henrissat B."/>
            <person name="Kuo A."/>
            <person name="Liang C."/>
            <person name="Lipzen A."/>
            <person name="Lutzoni F."/>
            <person name="Magnuson J."/>
            <person name="Mondo S."/>
            <person name="Nolan M."/>
            <person name="Ohm R."/>
            <person name="Pangilinan J."/>
            <person name="Park H.-J."/>
            <person name="Ramirez L."/>
            <person name="Alfaro M."/>
            <person name="Sun H."/>
            <person name="Tritt A."/>
            <person name="Yoshinaga Y."/>
            <person name="Zwiers L.-H."/>
            <person name="Turgeon B."/>
            <person name="Goodwin S."/>
            <person name="Spatafora J."/>
            <person name="Crous P."/>
            <person name="Grigoriev I."/>
        </authorList>
    </citation>
    <scope>NUCLEOTIDE SEQUENCE</scope>
    <source>
        <strain evidence="5">CBS 122368</strain>
    </source>
</reference>
<gene>
    <name evidence="5" type="ORF">BU26DRAFT_549797</name>
</gene>
<feature type="domain" description="ABC toxin N-terminal" evidence="4">
    <location>
        <begin position="1684"/>
        <end position="1803"/>
    </location>
</feature>
<dbReference type="RefSeq" id="XP_033686268.1">
    <property type="nucleotide sequence ID" value="XM_033832016.1"/>
</dbReference>
<evidence type="ECO:0000259" key="4">
    <source>
        <dbReference type="Pfam" id="PF20220"/>
    </source>
</evidence>
<protein>
    <submittedName>
        <fullName evidence="5">Uncharacterized protein</fullName>
    </submittedName>
</protein>
<sequence>MEAPPPIVSVLEAAVPVTLSVGSTGPAVTLLHSYLLQLYYANKPREPFVNYLPPSELATATFGPRTRIAVLSFQKENQDLLASAPTGTVDRETATVLYTRLIQSNVDPRHPSVFFIVGRTRYADGSGSSDLVVSVYDKDLRERKLLFVTSPDTQGFFAASCGRKELIRGDTARLPALLATVSTKKKDVLYASGLDDIIYEATSLSIIDIQLMQRPPSAPMADDFTQMVTALDSVLPPVKKSTVHSQDASQVSSGEAVASQARQAVPSPQLGERIRLLREDDEARDLSYLTRLKTVSFSKPNLINVVLAHRLAESAQSEDKIPLPPELFYAILATDTFKDIAAPSAENLGQADLDLATPIKPLLYQLALLDDSVITSAVAKAVASSLAPPTLIGGDYIRDWHRIRDAAKNWLIVQPTLEDQIWDLIQDFLESGKEAAVRGVLAEENIQGDLFGFIERLIQAFSRTRDTVSSEPLAGSPQSQPSRPLTDAHTAMKKLRGSPVESLKQLAEVDTSALAIHIANEVPDANITHEHPTVTAAASQLEKHLAKDFPTLAFRAKLRRRVNPAPHIKLAGISSPKDRKGTSTSFGAPELGIDARAVSSFLDAHEEFDLQHSKLESLLSNSTIDSKTFASLAKVQRIFKVAPTFETTQALLDEGLHSATQIASIGRPRLITSLAKKPSFTVAEAEETYARAADVKLAASLITGNLQGAANALRATGVSEPLPPAKLEALFKEFPNLASLFNLGDICACSECMTVYSPSAYLVDVLEFLGNRYVLESIDGPDAGRTARDVLFKRRQDLAELDLSCDNTNVTLPLIDVVCELLEDIVAPDGLSPGAFSGAVTKGKVSTELLQFLRDELRLPFTANAIISDEFNGGYRTVRDQTFVVSLSSNDQKVRVLRQTYGDAAALGASPTYVNAVAYERLANCTYLPMLPFNLFLEECRAYLKQLGVPRIRLMKTLAPNAAYNNALEALGFSPTEGGLITNIDENGQEKYWNTGDPETIVSTLKNVLTFTNAARIEYTELQALINATAWLNPPAEPPPNASVESVGVMFIKHKDSTCTLKEKDIEGLDIAALDRLHRFLRLWKGLLRNNKAGWTVALLDRLIIAPKLGTGELGGDCLVSIEDVGELASQLSAHVRTSIDEVVNIFAGLPLQGQGTTYGSVFLITSANGPLDSDFELRNIALNDSDTPPPVIPRLSEKSEYISQCLSITSVDTRSLIELISKPQPDSILTLGNLSRMYAIVSISRRCNISVAEYGIFSKLSSLDPLSTTTSLSTFASMVSNVQSLGLSGSDLDFLTQPPTAEPLPQEIPDATVAQLLTSLQLKYAEVQAAGKSPFDDTLPAAENQPSALDLLAQIKGISQLDLSQFKKMLTGEFNAAEGSSLITAKLHGNISYDAEANITQAQRALAADPGSETLKKELVKVLCEALSDQFALFQRENALADVLQYFELKAEVTAVLLDKIRSLKTLLDKDIATGNVTKVGFPLQYRAIYLLHKLAFLLGKIELSETDAAWLLDKAPILGWADLGTLPVDASHAPVRWELWLALLNYLSAIQGSDFPMVKNPENKTAPFTLNGLFDLVLNPGSELETVSKYLSKLLPSDEAITSDLIAHFGYTVGNLRQTSQLQLLESAAKMVRQSSLETSVAIALAEAETPGSRDVVSARDTLKSRYTVQSDWFDVLKTIQDPLRIRKRDGLIDFILASNKATLTSAKDISELLLMDVEMSTETLTSRIIQAHQSVQQFSQRLLMGLEPTPIAGDDPFWSHWTEMSQYRVWEANKKVFLYPETWIEPELRDNKSELFVEVEEKLKKEPMTPANVELVVAGYLNGLEHIADLEVMSTFYEVPVSTLHVFARTKGGDPRDYYHRALVYEADWSPWERLDDVGISGNHLLSFKRNNRLAVAWPTFTLEQDPVQQQTPPSIPDPNNLVDNSAVSRRQRLKIQLSISTKNPDTGKWSTALMSQDGVMWPGPGDIYAAAETFPEFLNESISLQYIDLEGNLGQMILVCENTTGRGTYTGAAKVIGVFNLAGCKGYPEPFHFGLLSGETYPQLGFLTFPQFRNTSFVEQRFRKSRNLATTSKSDLAIRTMLDGGSFASILGTEYGRFAVTHPTQLTVIDRAFVGLQMYSLGKAKAKYNNAFIASSYRAFILPQGTFLPYFVNDSSTRGYFVLPGYESSTKGDTNFRTASDTFEFFNKVIKLALKWIDAYYNLYNRNIKLLRQKLNEDEDYQILKKEFLSVYFNAEVSTDMKFRAGKANLASFYHPLVCLLKSKLYNGGMPELLARKTQLSVTDFDFKKSYDPQEYVRMPYPQENLDFSLSGPYSGYNWELFFHLPFQIAAAFSADRQFEAARNWYHYIFNPQGADMEDPSTGPDRATAPQKRYWHTNPFFRMQVKDYTEQLIDGLLREVAADPEGFSLRDALKTQIQLWRTNPFAPHVIARTRPVAYQMAVVMKYIQNLIDWGDQLFTQLTRETITQASTLYMVAEKLLGPKPRVVPPAIPVPARNYQELSSSIDLLGNALLRIENLVPDLGSLPHHGQELPDNPPFSSLYFGIPPNTKMLEMWDLVADRLFKIRHSQDINGSFVSLALTSPPIDPGALVRALASGVSLQDVISGLNAPLSHYRFGYMLQRAQSLTEMVVYLGGQLLGVLQKRDEESLARLRNGSELTVLKAVREVKILAISHNEATVEALSASRAAAEERKAYYEGLAKAGLNSDEKRSLTVKAETYDDDDDMHGGYIAAEVFHYVPNVSVGIAGFGGSPNVSASYGGSNPASAIAALMSAKACRRSSKETTAQLAATAASYIRRGEDWGFQKRLAEKDIAHIDKQIAAANVSGEMLKAERDAHDTNINEVATAEAYLRSKFTKTELFEWAVGRTSATYFQAYQLAFRMAKRAERCLQLELGDFSSASLIKPGYWDSLRSGLLAGEELQLDLGRLEAAHTERHARELELTKSVSLARLDPIALLALRTSGKCIFSLPEAIFDLDHPGHYFRRTKTIAISIPCVVGPFTSVSATLRLLSSRYRAKPTRPDSYAETPGSDDRFVYNVTPPPVMTVASSAVNDAGVHDLRPDDPRYLPFEYSGVLGTYALELPPVQQFDYASVADAILTISYMARDGGSRLRTAATPAPVAGAAGVAMRTAFPVEWNALKAGRAIEPVLVSRGRLPHWAVVQGRTAMVKETVWCAIPVEGVDLEGLVVSVADTDVMFEKAGEEDYYWKGTLGAGKVKYGEKVKIEWKDEADTGRVGELICVVSFDVKEPTE</sequence>
<proteinExistence type="predicted"/>
<feature type="domain" description="Tc toxin complex TcA C-terminal TcB-binding" evidence="2">
    <location>
        <begin position="2821"/>
        <end position="3107"/>
    </location>
</feature>
<feature type="compositionally biased region" description="Polar residues" evidence="1">
    <location>
        <begin position="244"/>
        <end position="253"/>
    </location>
</feature>
<dbReference type="Pfam" id="PF18413">
    <property type="entry name" value="Neuraminidase"/>
    <property type="match status" value="1"/>
</dbReference>
<dbReference type="Proteomes" id="UP000800094">
    <property type="component" value="Unassembled WGS sequence"/>
</dbReference>
<evidence type="ECO:0000313" key="6">
    <source>
        <dbReference type="Proteomes" id="UP000800094"/>
    </source>
</evidence>
<evidence type="ECO:0000256" key="1">
    <source>
        <dbReference type="SAM" id="MobiDB-lite"/>
    </source>
</evidence>
<dbReference type="InterPro" id="IPR046839">
    <property type="entry name" value="ABC_toxin_N"/>
</dbReference>
<dbReference type="SUPFAM" id="SSF47090">
    <property type="entry name" value="PGBD-like"/>
    <property type="match status" value="1"/>
</dbReference>
<dbReference type="Pfam" id="PF20220">
    <property type="entry name" value="ABC_toxin_N"/>
    <property type="match status" value="1"/>
</dbReference>
<dbReference type="InterPro" id="IPR041079">
    <property type="entry name" value="Neuraminidase-like"/>
</dbReference>
<keyword evidence="6" id="KW-1185">Reference proteome</keyword>
<evidence type="ECO:0000259" key="3">
    <source>
        <dbReference type="Pfam" id="PF18413"/>
    </source>
</evidence>
<dbReference type="GeneID" id="54585346"/>
<accession>A0A6A6IKX5</accession>
<evidence type="ECO:0000313" key="5">
    <source>
        <dbReference type="EMBL" id="KAF2251264.1"/>
    </source>
</evidence>
<dbReference type="InterPro" id="IPR036366">
    <property type="entry name" value="PGBDSf"/>
</dbReference>
<feature type="domain" description="Neuraminidase-like" evidence="3">
    <location>
        <begin position="1833"/>
        <end position="1961"/>
    </location>
</feature>
<evidence type="ECO:0000259" key="2">
    <source>
        <dbReference type="Pfam" id="PF18276"/>
    </source>
</evidence>
<dbReference type="Pfam" id="PF18276">
    <property type="entry name" value="TcA_TcB_BD"/>
    <property type="match status" value="1"/>
</dbReference>
<dbReference type="InterPro" id="IPR036365">
    <property type="entry name" value="PGBD-like_sf"/>
</dbReference>